<protein>
    <submittedName>
        <fullName evidence="1">Uncharacterized protein</fullName>
    </submittedName>
</protein>
<keyword evidence="2" id="KW-1185">Reference proteome</keyword>
<comment type="caution">
    <text evidence="1">The sequence shown here is derived from an EMBL/GenBank/DDBJ whole genome shotgun (WGS) entry which is preliminary data.</text>
</comment>
<proteinExistence type="predicted"/>
<accession>A0ABR7XI60</accession>
<dbReference type="RefSeq" id="WP_224744255.1">
    <property type="nucleotide sequence ID" value="NZ_JACXAJ010000005.1"/>
</dbReference>
<gene>
    <name evidence="1" type="ORF">H9Q13_12330</name>
</gene>
<sequence length="68" mass="7580">MLALLYTIPAALAIPASHTGACIGTAGLPFTEKRRTGQAIPSIFLEWGEYSHSIQRVFVYLRFYKDYG</sequence>
<organism evidence="1 2">
    <name type="scientific">Pontibacter aquaedesilientis</name>
    <dbReference type="NCBI Taxonomy" id="2766980"/>
    <lineage>
        <taxon>Bacteria</taxon>
        <taxon>Pseudomonadati</taxon>
        <taxon>Bacteroidota</taxon>
        <taxon>Cytophagia</taxon>
        <taxon>Cytophagales</taxon>
        <taxon>Hymenobacteraceae</taxon>
        <taxon>Pontibacter</taxon>
    </lineage>
</organism>
<evidence type="ECO:0000313" key="2">
    <source>
        <dbReference type="Proteomes" id="UP000625551"/>
    </source>
</evidence>
<dbReference type="Proteomes" id="UP000625551">
    <property type="component" value="Unassembled WGS sequence"/>
</dbReference>
<dbReference type="EMBL" id="JACXAJ010000005">
    <property type="protein sequence ID" value="MBD1397955.1"/>
    <property type="molecule type" value="Genomic_DNA"/>
</dbReference>
<reference evidence="1 2" key="1">
    <citation type="submission" date="2020-09" db="EMBL/GenBank/DDBJ databases">
        <title>Genome sequencing and assembly of Pontibacter sp.</title>
        <authorList>
            <person name="Chhetri G."/>
        </authorList>
    </citation>
    <scope>NUCLEOTIDE SEQUENCE [LARGE SCALE GENOMIC DNA]</scope>
    <source>
        <strain evidence="1 2">JH31</strain>
    </source>
</reference>
<name>A0ABR7XI60_9BACT</name>
<evidence type="ECO:0000313" key="1">
    <source>
        <dbReference type="EMBL" id="MBD1397955.1"/>
    </source>
</evidence>